<name>A0AAV0DG20_9ASTE</name>
<comment type="similarity">
    <text evidence="1">Belongs to the PPR family. P subfamily.</text>
</comment>
<reference evidence="4" key="1">
    <citation type="submission" date="2022-07" db="EMBL/GenBank/DDBJ databases">
        <authorList>
            <person name="Macas J."/>
            <person name="Novak P."/>
            <person name="Neumann P."/>
        </authorList>
    </citation>
    <scope>NUCLEOTIDE SEQUENCE</scope>
</reference>
<dbReference type="EMBL" id="CAMAPF010000104">
    <property type="protein sequence ID" value="CAH9099003.1"/>
    <property type="molecule type" value="Genomic_DNA"/>
</dbReference>
<evidence type="ECO:0000256" key="2">
    <source>
        <dbReference type="ARBA" id="ARBA00022737"/>
    </source>
</evidence>
<evidence type="ECO:0000256" key="3">
    <source>
        <dbReference type="PROSITE-ProRule" id="PRU00708"/>
    </source>
</evidence>
<proteinExistence type="inferred from homology"/>
<dbReference type="Gene3D" id="1.25.40.10">
    <property type="entry name" value="Tetratricopeptide repeat domain"/>
    <property type="match status" value="2"/>
</dbReference>
<feature type="repeat" description="PPR" evidence="3">
    <location>
        <begin position="167"/>
        <end position="201"/>
    </location>
</feature>
<evidence type="ECO:0000313" key="4">
    <source>
        <dbReference type="EMBL" id="CAH9099003.1"/>
    </source>
</evidence>
<dbReference type="PANTHER" id="PTHR47933:SF76">
    <property type="entry name" value="PENTACOTRIPEPTIDE-REPEAT REGION OF PRORP DOMAIN-CONTAINING PROTEIN"/>
    <property type="match status" value="1"/>
</dbReference>
<dbReference type="InterPro" id="IPR002885">
    <property type="entry name" value="PPR_rpt"/>
</dbReference>
<keyword evidence="5" id="KW-1185">Reference proteome</keyword>
<evidence type="ECO:0008006" key="6">
    <source>
        <dbReference type="Google" id="ProtNLM"/>
    </source>
</evidence>
<dbReference type="Proteomes" id="UP001152523">
    <property type="component" value="Unassembled WGS sequence"/>
</dbReference>
<protein>
    <recommendedName>
        <fullName evidence="6">Pentatricopeptide repeat-containing protein</fullName>
    </recommendedName>
</protein>
<dbReference type="Pfam" id="PF13041">
    <property type="entry name" value="PPR_2"/>
    <property type="match status" value="2"/>
</dbReference>
<feature type="repeat" description="PPR" evidence="3">
    <location>
        <begin position="285"/>
        <end position="319"/>
    </location>
</feature>
<organism evidence="4 5">
    <name type="scientific">Cuscuta epithymum</name>
    <dbReference type="NCBI Taxonomy" id="186058"/>
    <lineage>
        <taxon>Eukaryota</taxon>
        <taxon>Viridiplantae</taxon>
        <taxon>Streptophyta</taxon>
        <taxon>Embryophyta</taxon>
        <taxon>Tracheophyta</taxon>
        <taxon>Spermatophyta</taxon>
        <taxon>Magnoliopsida</taxon>
        <taxon>eudicotyledons</taxon>
        <taxon>Gunneridae</taxon>
        <taxon>Pentapetalae</taxon>
        <taxon>asterids</taxon>
        <taxon>lamiids</taxon>
        <taxon>Solanales</taxon>
        <taxon>Convolvulaceae</taxon>
        <taxon>Cuscuteae</taxon>
        <taxon>Cuscuta</taxon>
        <taxon>Cuscuta subgen. Cuscuta</taxon>
    </lineage>
</organism>
<dbReference type="InterPro" id="IPR051240">
    <property type="entry name" value="Mito_RNA-Proc/Resp"/>
</dbReference>
<evidence type="ECO:0000313" key="5">
    <source>
        <dbReference type="Proteomes" id="UP001152523"/>
    </source>
</evidence>
<sequence length="445" mass="50995">MFLSKSLSRCFSQSSLTDQILAAIIQNRPLDTTLLLASPTRPIWTTETVSEVLRSIPRFIFRSPRSIGRQNGFRHRSPLRQRSLREESDKARHGKLILGPAAYRDPEKVQLGLEKAHEFFDWVETHAGFTHNELTCREMAIVLAKGSGVLKQIIQFLKRMSKRGLVTTPTITCLIKVLGEEGLVNEARFTFYRMKQFHCRPDVHAYNTLIYALCRVGNFKKAKILLDQMELPGFNCPPDKFTYTVLISSYCRHAMETGCVKAIRKRMWEANHFFRLMLFKGFLPDVVTYNSLINGCCKTFRIERALELFNDMEKRGCKPNRVTYNSFIRYYSAVNDIEKGIEMMRRMEAGGNGVLTNSCYTPLIHALCEGGRAMEAWGLVVELVKGGSIPREYTYCLVRKGLESEGRMDVLDGEVCIRIEEGIKSRICQAERHKPLFSRKHATPL</sequence>
<dbReference type="GO" id="GO:0003729">
    <property type="term" value="F:mRNA binding"/>
    <property type="evidence" value="ECO:0007669"/>
    <property type="project" value="TreeGrafter"/>
</dbReference>
<feature type="repeat" description="PPR" evidence="3">
    <location>
        <begin position="320"/>
        <end position="354"/>
    </location>
</feature>
<feature type="repeat" description="PPR" evidence="3">
    <location>
        <begin position="202"/>
        <end position="236"/>
    </location>
</feature>
<comment type="caution">
    <text evidence="4">The sequence shown here is derived from an EMBL/GenBank/DDBJ whole genome shotgun (WGS) entry which is preliminary data.</text>
</comment>
<dbReference type="InterPro" id="IPR011990">
    <property type="entry name" value="TPR-like_helical_dom_sf"/>
</dbReference>
<dbReference type="AlphaFoldDB" id="A0AAV0DG20"/>
<keyword evidence="2" id="KW-0677">Repeat</keyword>
<dbReference type="Pfam" id="PF01535">
    <property type="entry name" value="PPR"/>
    <property type="match status" value="2"/>
</dbReference>
<dbReference type="NCBIfam" id="TIGR00756">
    <property type="entry name" value="PPR"/>
    <property type="match status" value="4"/>
</dbReference>
<dbReference type="PROSITE" id="PS51375">
    <property type="entry name" value="PPR"/>
    <property type="match status" value="5"/>
</dbReference>
<evidence type="ECO:0000256" key="1">
    <source>
        <dbReference type="ARBA" id="ARBA00007626"/>
    </source>
</evidence>
<feature type="repeat" description="PPR" evidence="3">
    <location>
        <begin position="356"/>
        <end position="390"/>
    </location>
</feature>
<gene>
    <name evidence="4" type="ORF">CEPIT_LOCUS14691</name>
</gene>
<accession>A0AAV0DG20</accession>
<dbReference type="PANTHER" id="PTHR47933">
    <property type="entry name" value="PENTATRICOPEPTIDE REPEAT-CONTAINING PROTEIN 1, MITOCHONDRIAL"/>
    <property type="match status" value="1"/>
</dbReference>